<reference evidence="2" key="1">
    <citation type="journal article" date="2009" name="Rice">
        <title>De Novo Next Generation Sequencing of Plant Genomes.</title>
        <authorList>
            <person name="Rounsley S."/>
            <person name="Marri P.R."/>
            <person name="Yu Y."/>
            <person name="He R."/>
            <person name="Sisneros N."/>
            <person name="Goicoechea J.L."/>
            <person name="Lee S.J."/>
            <person name="Angelova A."/>
            <person name="Kudrna D."/>
            <person name="Luo M."/>
            <person name="Affourtit J."/>
            <person name="Desany B."/>
            <person name="Knight J."/>
            <person name="Niazi F."/>
            <person name="Egholm M."/>
            <person name="Wing R.A."/>
        </authorList>
    </citation>
    <scope>NUCLEOTIDE SEQUENCE [LARGE SCALE GENOMIC DNA]</scope>
    <source>
        <strain evidence="2">cv. IRGC 105608</strain>
    </source>
</reference>
<dbReference type="EnsemblPlants" id="OBART01G41670.1">
    <property type="protein sequence ID" value="OBART01G41670.1"/>
    <property type="gene ID" value="OBART01G41670"/>
</dbReference>
<dbReference type="Proteomes" id="UP000026960">
    <property type="component" value="Chromosome 1"/>
</dbReference>
<protein>
    <submittedName>
        <fullName evidence="2">Uncharacterized protein</fullName>
    </submittedName>
</protein>
<dbReference type="Gramene" id="OBART01G41670.1">
    <property type="protein sequence ID" value="OBART01G41670.1"/>
    <property type="gene ID" value="OBART01G41670"/>
</dbReference>
<feature type="compositionally biased region" description="Polar residues" evidence="1">
    <location>
        <begin position="22"/>
        <end position="34"/>
    </location>
</feature>
<evidence type="ECO:0000313" key="3">
    <source>
        <dbReference type="Proteomes" id="UP000026960"/>
    </source>
</evidence>
<proteinExistence type="predicted"/>
<sequence>MGRVLKFETVETNNFREENDNLQKQLSLQENQVSRPDAAEPRDIIKSSVTAIPAESSKNAHNKGKKPEGEKAEEQGMSATRKGMTHINNIAGPVIILNRQ</sequence>
<dbReference type="PaxDb" id="65489-OBART01G41670.1"/>
<feature type="compositionally biased region" description="Basic and acidic residues" evidence="1">
    <location>
        <begin position="65"/>
        <end position="74"/>
    </location>
</feature>
<feature type="region of interest" description="Disordered" evidence="1">
    <location>
        <begin position="16"/>
        <end position="86"/>
    </location>
</feature>
<keyword evidence="3" id="KW-1185">Reference proteome</keyword>
<evidence type="ECO:0000313" key="2">
    <source>
        <dbReference type="EnsemblPlants" id="OBART01G41670.1"/>
    </source>
</evidence>
<reference evidence="2" key="2">
    <citation type="submission" date="2015-03" db="UniProtKB">
        <authorList>
            <consortium name="EnsemblPlants"/>
        </authorList>
    </citation>
    <scope>IDENTIFICATION</scope>
</reference>
<dbReference type="HOGENOM" id="CLU_2310357_0_0_1"/>
<organism evidence="2">
    <name type="scientific">Oryza barthii</name>
    <dbReference type="NCBI Taxonomy" id="65489"/>
    <lineage>
        <taxon>Eukaryota</taxon>
        <taxon>Viridiplantae</taxon>
        <taxon>Streptophyta</taxon>
        <taxon>Embryophyta</taxon>
        <taxon>Tracheophyta</taxon>
        <taxon>Spermatophyta</taxon>
        <taxon>Magnoliopsida</taxon>
        <taxon>Liliopsida</taxon>
        <taxon>Poales</taxon>
        <taxon>Poaceae</taxon>
        <taxon>BOP clade</taxon>
        <taxon>Oryzoideae</taxon>
        <taxon>Oryzeae</taxon>
        <taxon>Oryzinae</taxon>
        <taxon>Oryza</taxon>
    </lineage>
</organism>
<evidence type="ECO:0000256" key="1">
    <source>
        <dbReference type="SAM" id="MobiDB-lite"/>
    </source>
</evidence>
<dbReference type="AlphaFoldDB" id="A0A0D3EXT9"/>
<accession>A0A0D3EXT9</accession>
<name>A0A0D3EXT9_9ORYZ</name>